<dbReference type="GO" id="GO:0008474">
    <property type="term" value="F:palmitoyl-(protein) hydrolase activity"/>
    <property type="evidence" value="ECO:0007669"/>
    <property type="project" value="UniProtKB-EC"/>
</dbReference>
<name>A0A7S4BFW5_CHRCT</name>
<evidence type="ECO:0000256" key="3">
    <source>
        <dbReference type="ARBA" id="ARBA00022729"/>
    </source>
</evidence>
<dbReference type="Gene3D" id="3.40.50.1820">
    <property type="entry name" value="alpha/beta hydrolase"/>
    <property type="match status" value="1"/>
</dbReference>
<dbReference type="InterPro" id="IPR002472">
    <property type="entry name" value="Palm_thioest"/>
</dbReference>
<organism evidence="8">
    <name type="scientific">Chrysotila carterae</name>
    <name type="common">Marine alga</name>
    <name type="synonym">Syracosphaera carterae</name>
    <dbReference type="NCBI Taxonomy" id="13221"/>
    <lineage>
        <taxon>Eukaryota</taxon>
        <taxon>Haptista</taxon>
        <taxon>Haptophyta</taxon>
        <taxon>Prymnesiophyceae</taxon>
        <taxon>Isochrysidales</taxon>
        <taxon>Isochrysidaceae</taxon>
        <taxon>Chrysotila</taxon>
    </lineage>
</organism>
<evidence type="ECO:0000313" key="8">
    <source>
        <dbReference type="EMBL" id="CAE0764604.1"/>
    </source>
</evidence>
<dbReference type="GO" id="GO:0005764">
    <property type="term" value="C:lysosome"/>
    <property type="evidence" value="ECO:0007669"/>
    <property type="project" value="TreeGrafter"/>
</dbReference>
<dbReference type="PRINTS" id="PR00414">
    <property type="entry name" value="PPTHIESTRASE"/>
</dbReference>
<dbReference type="SUPFAM" id="SSF53474">
    <property type="entry name" value="alpha/beta-Hydrolases"/>
    <property type="match status" value="1"/>
</dbReference>
<keyword evidence="5" id="KW-1015">Disulfide bond</keyword>
<dbReference type="Pfam" id="PF02089">
    <property type="entry name" value="Palm_thioest"/>
    <property type="match status" value="1"/>
</dbReference>
<keyword evidence="6" id="KW-0325">Glycoprotein</keyword>
<dbReference type="PANTHER" id="PTHR11247:SF8">
    <property type="entry name" value="PALMITOYL-PROTEIN THIOESTERASE 1"/>
    <property type="match status" value="1"/>
</dbReference>
<evidence type="ECO:0000256" key="5">
    <source>
        <dbReference type="ARBA" id="ARBA00023157"/>
    </source>
</evidence>
<accession>A0A7S4BFW5</accession>
<evidence type="ECO:0000256" key="1">
    <source>
        <dbReference type="ARBA" id="ARBA00012423"/>
    </source>
</evidence>
<protein>
    <recommendedName>
        <fullName evidence="2">Palmitoyl-protein thioesterase 1</fullName>
        <ecNumber evidence="1">3.1.2.22</ecNumber>
    </recommendedName>
    <alternativeName>
        <fullName evidence="7">Palmitoyl-protein hydrolase 1</fullName>
    </alternativeName>
</protein>
<dbReference type="PANTHER" id="PTHR11247">
    <property type="entry name" value="PALMITOYL-PROTEIN THIOESTERASE/DOLICHYLDIPHOSPHATASE 1"/>
    <property type="match status" value="1"/>
</dbReference>
<evidence type="ECO:0000256" key="7">
    <source>
        <dbReference type="ARBA" id="ARBA00031934"/>
    </source>
</evidence>
<dbReference type="EMBL" id="HBIZ01027163">
    <property type="protein sequence ID" value="CAE0764604.1"/>
    <property type="molecule type" value="Transcribed_RNA"/>
</dbReference>
<sequence length="391" mass="43118">MASAASQQQSKLPPAWQPKRRQLLLMLMMQATAAYFPTDLLDSRSHGQPPFESFLTSAIKELEGLASSTPKLHALLSRAVSDPVTLASEIRSSPLAALASLFGNPTAVANSSYPIAVAHGMGDSCFNPGMKSITKFAGTALNTYSVCLPTADNLIMDTIKGFLHTMDASVDDFAKRVRADPKLANGFNAFGLSQGNNIIRGYIAKYNDPPVRSFLSICGINAGVAAFPHCSPKTPVVGIVCEVLTEVLGDLAYNPLVQSILFQANYFRDPTKTNSTPYLRHSELAKWNGETGEDMSAHKANWAKTQRFVWVMGTEDTMVWPREGEHWAAPTDKYPKDLSALPMKQTRWYTEDTFGLRTAEEAGKNFFETFKGEHIRFTEAELQQWLVKHFV</sequence>
<gene>
    <name evidence="8" type="ORF">PCAR00345_LOCUS17216</name>
</gene>
<dbReference type="AlphaFoldDB" id="A0A7S4BFW5"/>
<dbReference type="EC" id="3.1.2.22" evidence="1"/>
<reference evidence="8" key="1">
    <citation type="submission" date="2021-01" db="EMBL/GenBank/DDBJ databases">
        <authorList>
            <person name="Corre E."/>
            <person name="Pelletier E."/>
            <person name="Niang G."/>
            <person name="Scheremetjew M."/>
            <person name="Finn R."/>
            <person name="Kale V."/>
            <person name="Holt S."/>
            <person name="Cochrane G."/>
            <person name="Meng A."/>
            <person name="Brown T."/>
            <person name="Cohen L."/>
        </authorList>
    </citation>
    <scope>NUCLEOTIDE SEQUENCE</scope>
    <source>
        <strain evidence="8">CCMP645</strain>
    </source>
</reference>
<proteinExistence type="predicted"/>
<keyword evidence="3" id="KW-0732">Signal</keyword>
<dbReference type="InterPro" id="IPR029058">
    <property type="entry name" value="AB_hydrolase_fold"/>
</dbReference>
<evidence type="ECO:0000256" key="4">
    <source>
        <dbReference type="ARBA" id="ARBA00022801"/>
    </source>
</evidence>
<keyword evidence="4" id="KW-0378">Hydrolase</keyword>
<evidence type="ECO:0000256" key="2">
    <source>
        <dbReference type="ARBA" id="ARBA00014212"/>
    </source>
</evidence>
<evidence type="ECO:0000256" key="6">
    <source>
        <dbReference type="ARBA" id="ARBA00023180"/>
    </source>
</evidence>